<dbReference type="eggNOG" id="ENOG502SEJX">
    <property type="taxonomic scope" value="Eukaryota"/>
</dbReference>
<feature type="region of interest" description="Disordered" evidence="1">
    <location>
        <begin position="46"/>
        <end position="82"/>
    </location>
</feature>
<evidence type="ECO:0000313" key="6">
    <source>
        <dbReference type="Proteomes" id="UP000593578"/>
    </source>
</evidence>
<keyword evidence="2" id="KW-0732">Signal</keyword>
<dbReference type="OrthoDB" id="1877702at2759"/>
<dbReference type="STRING" id="29730.A0A0D2U7A0"/>
<dbReference type="PANTHER" id="PTHR37177">
    <property type="entry name" value="PROTEIN PSY1"/>
    <property type="match status" value="1"/>
</dbReference>
<dbReference type="Proteomes" id="UP000032304">
    <property type="component" value="Chromosome 13"/>
</dbReference>
<evidence type="ECO:0000313" key="3">
    <source>
        <dbReference type="EMBL" id="KJB83703.1"/>
    </source>
</evidence>
<evidence type="ECO:0000256" key="1">
    <source>
        <dbReference type="SAM" id="MobiDB-lite"/>
    </source>
</evidence>
<reference evidence="4" key="3">
    <citation type="submission" date="2020-04" db="EMBL/GenBank/DDBJ databases">
        <authorList>
            <person name="Grover C.E."/>
            <person name="Arick M.A. II"/>
            <person name="Thrash A."/>
            <person name="Conover J.L."/>
            <person name="Sanders W.S."/>
            <person name="Peterson D.G."/>
            <person name="Scheffler J.A."/>
            <person name="Scheffler B.E."/>
            <person name="Wendel J.F."/>
        </authorList>
    </citation>
    <scope>NUCLEOTIDE SEQUENCE</scope>
    <source>
        <strain evidence="4">8</strain>
        <tissue evidence="4">Leaf</tissue>
    </source>
</reference>
<gene>
    <name evidence="3" type="ORF">B456_013G259800</name>
    <name evidence="4" type="ORF">Gorai_003749</name>
</gene>
<dbReference type="AlphaFoldDB" id="A0A0D2U7A0"/>
<sequence length="82" mass="8855">MSFKAKFCFFLLFTLTIVSSARKAISISSGDEMLIATEERSLMANIEDYSEPTANRGHDPASRARGGGGNGRGRGRSRGRKG</sequence>
<dbReference type="Gramene" id="KJB83703">
    <property type="protein sequence ID" value="KJB83703"/>
    <property type="gene ID" value="B456_013G259800"/>
</dbReference>
<dbReference type="KEGG" id="gra:105782079"/>
<accession>A0A0D2U7A0</accession>
<feature type="compositionally biased region" description="Basic residues" evidence="1">
    <location>
        <begin position="73"/>
        <end position="82"/>
    </location>
</feature>
<reference evidence="3 5" key="1">
    <citation type="journal article" date="2012" name="Nature">
        <title>Repeated polyploidization of Gossypium genomes and the evolution of spinnable cotton fibres.</title>
        <authorList>
            <person name="Paterson A.H."/>
            <person name="Wendel J.F."/>
            <person name="Gundlach H."/>
            <person name="Guo H."/>
            <person name="Jenkins J."/>
            <person name="Jin D."/>
            <person name="Llewellyn D."/>
            <person name="Showmaker K.C."/>
            <person name="Shu S."/>
            <person name="Udall J."/>
            <person name="Yoo M.J."/>
            <person name="Byers R."/>
            <person name="Chen W."/>
            <person name="Doron-Faigenboim A."/>
            <person name="Duke M.V."/>
            <person name="Gong L."/>
            <person name="Grimwood J."/>
            <person name="Grover C."/>
            <person name="Grupp K."/>
            <person name="Hu G."/>
            <person name="Lee T.H."/>
            <person name="Li J."/>
            <person name="Lin L."/>
            <person name="Liu T."/>
            <person name="Marler B.S."/>
            <person name="Page J.T."/>
            <person name="Roberts A.W."/>
            <person name="Romanel E."/>
            <person name="Sanders W.S."/>
            <person name="Szadkowski E."/>
            <person name="Tan X."/>
            <person name="Tang H."/>
            <person name="Xu C."/>
            <person name="Wang J."/>
            <person name="Wang Z."/>
            <person name="Zhang D."/>
            <person name="Zhang L."/>
            <person name="Ashrafi H."/>
            <person name="Bedon F."/>
            <person name="Bowers J.E."/>
            <person name="Brubaker C.L."/>
            <person name="Chee P.W."/>
            <person name="Das S."/>
            <person name="Gingle A.R."/>
            <person name="Haigler C.H."/>
            <person name="Harker D."/>
            <person name="Hoffmann L.V."/>
            <person name="Hovav R."/>
            <person name="Jones D.C."/>
            <person name="Lemke C."/>
            <person name="Mansoor S."/>
            <person name="ur Rahman M."/>
            <person name="Rainville L.N."/>
            <person name="Rambani A."/>
            <person name="Reddy U.K."/>
            <person name="Rong J.K."/>
            <person name="Saranga Y."/>
            <person name="Scheffler B.E."/>
            <person name="Scheffler J.A."/>
            <person name="Stelly D.M."/>
            <person name="Triplett B.A."/>
            <person name="Van Deynze A."/>
            <person name="Vaslin M.F."/>
            <person name="Waghmare V.N."/>
            <person name="Walford S.A."/>
            <person name="Wright R.J."/>
            <person name="Zaki E.A."/>
            <person name="Zhang T."/>
            <person name="Dennis E.S."/>
            <person name="Mayer K.F."/>
            <person name="Peterson D.G."/>
            <person name="Rokhsar D.S."/>
            <person name="Wang X."/>
            <person name="Schmutz J."/>
        </authorList>
    </citation>
    <scope>NUCLEOTIDE SEQUENCE [LARGE SCALE GENOMIC DNA]</scope>
</reference>
<feature type="signal peptide" evidence="2">
    <location>
        <begin position="1"/>
        <end position="20"/>
    </location>
</feature>
<evidence type="ECO:0000256" key="2">
    <source>
        <dbReference type="SAM" id="SignalP"/>
    </source>
</evidence>
<evidence type="ECO:0000313" key="5">
    <source>
        <dbReference type="Proteomes" id="UP000032304"/>
    </source>
</evidence>
<dbReference type="EMBL" id="CM001752">
    <property type="protein sequence ID" value="KJB83703.1"/>
    <property type="molecule type" value="Genomic_DNA"/>
</dbReference>
<feature type="chain" id="PRO_5036292389" description="Glycine-rich protein" evidence="2">
    <location>
        <begin position="21"/>
        <end position="82"/>
    </location>
</feature>
<name>A0A0D2U7A0_GOSRA</name>
<reference evidence="4 6" key="2">
    <citation type="journal article" date="2019" name="Genome Biol. Evol.">
        <title>Insights into the evolution of the New World diploid cottons (Gossypium, subgenus Houzingenia) based on genome sequencing.</title>
        <authorList>
            <person name="Grover C.E."/>
            <person name="Arick M.A. 2nd"/>
            <person name="Thrash A."/>
            <person name="Conover J.L."/>
            <person name="Sanders W.S."/>
            <person name="Peterson D.G."/>
            <person name="Frelichowski J.E."/>
            <person name="Scheffler J.A."/>
            <person name="Scheffler B.E."/>
            <person name="Wendel J.F."/>
        </authorList>
    </citation>
    <scope>NUCLEOTIDE SEQUENCE [LARGE SCALE GENOMIC DNA]</scope>
    <source>
        <strain evidence="4">8</strain>
        <tissue evidence="4">Leaf</tissue>
    </source>
</reference>
<keyword evidence="5" id="KW-1185">Reference proteome</keyword>
<dbReference type="InterPro" id="IPR034430">
    <property type="entry name" value="PSY"/>
</dbReference>
<evidence type="ECO:0000313" key="4">
    <source>
        <dbReference type="EMBL" id="MBA0603611.1"/>
    </source>
</evidence>
<dbReference type="EMBL" id="JABEZZ010000013">
    <property type="protein sequence ID" value="MBA0603611.1"/>
    <property type="molecule type" value="Genomic_DNA"/>
</dbReference>
<proteinExistence type="predicted"/>
<dbReference type="Proteomes" id="UP000593578">
    <property type="component" value="Unassembled WGS sequence"/>
</dbReference>
<evidence type="ECO:0008006" key="7">
    <source>
        <dbReference type="Google" id="ProtNLM"/>
    </source>
</evidence>
<protein>
    <recommendedName>
        <fullName evidence="7">Glycine-rich protein</fullName>
    </recommendedName>
</protein>
<organism evidence="3 5">
    <name type="scientific">Gossypium raimondii</name>
    <name type="common">Peruvian cotton</name>
    <name type="synonym">Gossypium klotzschianum subsp. raimondii</name>
    <dbReference type="NCBI Taxonomy" id="29730"/>
    <lineage>
        <taxon>Eukaryota</taxon>
        <taxon>Viridiplantae</taxon>
        <taxon>Streptophyta</taxon>
        <taxon>Embryophyta</taxon>
        <taxon>Tracheophyta</taxon>
        <taxon>Spermatophyta</taxon>
        <taxon>Magnoliopsida</taxon>
        <taxon>eudicotyledons</taxon>
        <taxon>Gunneridae</taxon>
        <taxon>Pentapetalae</taxon>
        <taxon>rosids</taxon>
        <taxon>malvids</taxon>
        <taxon>Malvales</taxon>
        <taxon>Malvaceae</taxon>
        <taxon>Malvoideae</taxon>
        <taxon>Gossypium</taxon>
    </lineage>
</organism>
<dbReference type="PANTHER" id="PTHR37177:SF4">
    <property type="entry name" value="PROTEIN PSY1"/>
    <property type="match status" value="1"/>
</dbReference>